<dbReference type="InterPro" id="IPR051683">
    <property type="entry name" value="Enoyl-CoA_Hydratase/Isomerase"/>
</dbReference>
<dbReference type="PANTHER" id="PTHR42964:SF1">
    <property type="entry name" value="POLYKETIDE BIOSYNTHESIS ENOYL-COA HYDRATASE PKSH-RELATED"/>
    <property type="match status" value="1"/>
</dbReference>
<name>A0A0P0DDH2_9FLAO</name>
<dbReference type="GO" id="GO:0003824">
    <property type="term" value="F:catalytic activity"/>
    <property type="evidence" value="ECO:0007669"/>
    <property type="project" value="UniProtKB-ARBA"/>
</dbReference>
<dbReference type="Proteomes" id="UP000057981">
    <property type="component" value="Chromosome"/>
</dbReference>
<sequence>MIQPYVTLDIKNEVGYIEFFHPNRNSLPSEILFLLKQSIEEAGKNEAIKVIVLKSGGDRTFCAGASFNEVMAVNSPEEGRVFFSGFAHVINAMRNCPKIIIGRIHGKTVGGGVGLIAATDYCLANTFASIRLSELSIGIGPFVIEPAVSRKIGLSAMSQMTIDAETFFSAEWAKDKGLYADIFEDTETLDIAVKVLAEKLSKYNPEALSRMKSVFWEGTCHWDKLLLERAEISGKLVLSEFTKKTLKRFR</sequence>
<dbReference type="InterPro" id="IPR029045">
    <property type="entry name" value="ClpP/crotonase-like_dom_sf"/>
</dbReference>
<comment type="similarity">
    <text evidence="1">Belongs to the enoyl-CoA hydratase/isomerase family.</text>
</comment>
<dbReference type="EMBL" id="CP012898">
    <property type="protein sequence ID" value="ALJ06097.1"/>
    <property type="molecule type" value="Genomic_DNA"/>
</dbReference>
<evidence type="ECO:0000313" key="3">
    <source>
        <dbReference type="Proteomes" id="UP000057981"/>
    </source>
</evidence>
<dbReference type="InterPro" id="IPR001753">
    <property type="entry name" value="Enoyl-CoA_hydra/iso"/>
</dbReference>
<keyword evidence="3" id="KW-1185">Reference proteome</keyword>
<dbReference type="PATRIC" id="fig|1736674.3.peg.2777"/>
<gene>
    <name evidence="2" type="ORF">APS56_13595</name>
</gene>
<dbReference type="CDD" id="cd06558">
    <property type="entry name" value="crotonase-like"/>
    <property type="match status" value="1"/>
</dbReference>
<proteinExistence type="inferred from homology"/>
<organism evidence="2 3">
    <name type="scientific">Pseudalgibacter alginicilyticus</name>
    <dbReference type="NCBI Taxonomy" id="1736674"/>
    <lineage>
        <taxon>Bacteria</taxon>
        <taxon>Pseudomonadati</taxon>
        <taxon>Bacteroidota</taxon>
        <taxon>Flavobacteriia</taxon>
        <taxon>Flavobacteriales</taxon>
        <taxon>Flavobacteriaceae</taxon>
        <taxon>Pseudalgibacter</taxon>
    </lineage>
</organism>
<dbReference type="AlphaFoldDB" id="A0A0P0DDH2"/>
<dbReference type="PANTHER" id="PTHR42964">
    <property type="entry name" value="ENOYL-COA HYDRATASE"/>
    <property type="match status" value="1"/>
</dbReference>
<dbReference type="RefSeq" id="WP_054729344.1">
    <property type="nucleotide sequence ID" value="NZ_CP012898.1"/>
</dbReference>
<dbReference type="STRING" id="1736674.APS56_13595"/>
<dbReference type="SUPFAM" id="SSF52096">
    <property type="entry name" value="ClpP/crotonase"/>
    <property type="match status" value="1"/>
</dbReference>
<evidence type="ECO:0000256" key="1">
    <source>
        <dbReference type="ARBA" id="ARBA00005254"/>
    </source>
</evidence>
<accession>A0A0P0DDH2</accession>
<dbReference type="Pfam" id="PF00378">
    <property type="entry name" value="ECH_1"/>
    <property type="match status" value="1"/>
</dbReference>
<dbReference type="Gene3D" id="3.90.226.10">
    <property type="entry name" value="2-enoyl-CoA Hydratase, Chain A, domain 1"/>
    <property type="match status" value="1"/>
</dbReference>
<dbReference type="KEGG" id="ahz:APS56_13595"/>
<dbReference type="OrthoDB" id="638407at2"/>
<evidence type="ECO:0000313" key="2">
    <source>
        <dbReference type="EMBL" id="ALJ06097.1"/>
    </source>
</evidence>
<reference evidence="2 3" key="1">
    <citation type="submission" date="2015-10" db="EMBL/GenBank/DDBJ databases">
        <authorList>
            <person name="Gilbert D.G."/>
        </authorList>
    </citation>
    <scope>NUCLEOTIDE SEQUENCE [LARGE SCALE GENOMIC DNA]</scope>
    <source>
        <strain evidence="3">HZ-22</strain>
    </source>
</reference>
<protein>
    <submittedName>
        <fullName evidence="2">Enoyl-CoA hydratase</fullName>
    </submittedName>
</protein>